<protein>
    <submittedName>
        <fullName evidence="8">Nitrate/nitrite transporter</fullName>
    </submittedName>
</protein>
<feature type="transmembrane region" description="Helical" evidence="7">
    <location>
        <begin position="143"/>
        <end position="165"/>
    </location>
</feature>
<evidence type="ECO:0000256" key="7">
    <source>
        <dbReference type="SAM" id="Phobius"/>
    </source>
</evidence>
<comment type="subcellular location">
    <subcellularLocation>
        <location evidence="1">Cell membrane</location>
        <topology evidence="1">Multi-pass membrane protein</topology>
    </subcellularLocation>
</comment>
<dbReference type="RefSeq" id="WP_015405520.1">
    <property type="nucleotide sequence ID" value="NC_020304.1"/>
</dbReference>
<dbReference type="STRING" id="1167006.UWK_03309"/>
<dbReference type="InterPro" id="IPR036259">
    <property type="entry name" value="MFS_trans_sf"/>
</dbReference>
<dbReference type="SUPFAM" id="SSF103473">
    <property type="entry name" value="MFS general substrate transporter"/>
    <property type="match status" value="1"/>
</dbReference>
<keyword evidence="5 7" id="KW-1133">Transmembrane helix</keyword>
<feature type="transmembrane region" description="Helical" evidence="7">
    <location>
        <begin position="363"/>
        <end position="383"/>
    </location>
</feature>
<proteinExistence type="predicted"/>
<dbReference type="eggNOG" id="COG2814">
    <property type="taxonomic scope" value="Bacteria"/>
</dbReference>
<feature type="transmembrane region" description="Helical" evidence="7">
    <location>
        <begin position="299"/>
        <end position="320"/>
    </location>
</feature>
<feature type="transmembrane region" description="Helical" evidence="7">
    <location>
        <begin position="108"/>
        <end position="131"/>
    </location>
</feature>
<keyword evidence="6 7" id="KW-0472">Membrane</keyword>
<dbReference type="HOGENOM" id="CLU_029603_1_0_7"/>
<name>M1PU20_DESSD</name>
<gene>
    <name evidence="8" type="ordered locus">UWK_03309</name>
</gene>
<evidence type="ECO:0000256" key="5">
    <source>
        <dbReference type="ARBA" id="ARBA00022989"/>
    </source>
</evidence>
<dbReference type="InterPro" id="IPR011701">
    <property type="entry name" value="MFS"/>
</dbReference>
<dbReference type="Gene3D" id="1.20.1250.20">
    <property type="entry name" value="MFS general substrate transporter like domains"/>
    <property type="match status" value="1"/>
</dbReference>
<dbReference type="CDD" id="cd06173">
    <property type="entry name" value="MFS_MefA_like"/>
    <property type="match status" value="1"/>
</dbReference>
<dbReference type="PANTHER" id="PTHR43266:SF2">
    <property type="entry name" value="MAJOR FACILITATOR SUPERFAMILY (MFS) PROFILE DOMAIN-CONTAINING PROTEIN"/>
    <property type="match status" value="1"/>
</dbReference>
<evidence type="ECO:0000256" key="1">
    <source>
        <dbReference type="ARBA" id="ARBA00004651"/>
    </source>
</evidence>
<accession>M1PU20</accession>
<evidence type="ECO:0000256" key="2">
    <source>
        <dbReference type="ARBA" id="ARBA00022448"/>
    </source>
</evidence>
<evidence type="ECO:0000256" key="3">
    <source>
        <dbReference type="ARBA" id="ARBA00022475"/>
    </source>
</evidence>
<evidence type="ECO:0000256" key="6">
    <source>
        <dbReference type="ARBA" id="ARBA00023136"/>
    </source>
</evidence>
<feature type="transmembrane region" description="Helical" evidence="7">
    <location>
        <begin position="266"/>
        <end position="287"/>
    </location>
</feature>
<evidence type="ECO:0000313" key="8">
    <source>
        <dbReference type="EMBL" id="AGF79836.1"/>
    </source>
</evidence>
<dbReference type="GO" id="GO:0005886">
    <property type="term" value="C:plasma membrane"/>
    <property type="evidence" value="ECO:0007669"/>
    <property type="project" value="UniProtKB-SubCell"/>
</dbReference>
<sequence length="426" mass="45744">MKESRTDTGERLAGRPCFAAMAATYFLGVFNDNFFKQAALLLAVTAGLSGLQGTATMLFSLPFILFSAHGGWLADRYPKRRVIIWVKILELIAMIIGAYGIMTLDWTWILSMVTLMGLQSTFFGPALNGTIPELYPTWYVTKANAFLKLVTTSAILLGMATAGIALDQRWLATEIPFGRLLVGTVVLFVAFSGVISSFWIKGVASTHKQIPFPWSGPLVSFKDSINLRHDPPLLLAVIGDSFFYFFSLLAVMVINTMGISELQMSATATSLLSVALMSGVCIGALTAARITTPDRWTQVLAPASFGMGLCLVVAGAVAGADCSFQWQLLLTSLAGAGICGGIFLIPLTTCIQVRPGGHEKGKVISASNFCSFSGMLVAGQVFTFFDRLCIPSSNMLFLGGFGMGVAVLFHAGVRRLNRNDVCMEGD</sequence>
<feature type="transmembrane region" description="Helical" evidence="7">
    <location>
        <begin position="50"/>
        <end position="70"/>
    </location>
</feature>
<organism evidence="8 9">
    <name type="scientific">Desulfocapsa sulfexigens (strain DSM 10523 / SB164P1)</name>
    <dbReference type="NCBI Taxonomy" id="1167006"/>
    <lineage>
        <taxon>Bacteria</taxon>
        <taxon>Pseudomonadati</taxon>
        <taxon>Thermodesulfobacteriota</taxon>
        <taxon>Desulfobulbia</taxon>
        <taxon>Desulfobulbales</taxon>
        <taxon>Desulfocapsaceae</taxon>
        <taxon>Desulfocapsa</taxon>
    </lineage>
</organism>
<feature type="transmembrane region" description="Helical" evidence="7">
    <location>
        <begin position="326"/>
        <end position="351"/>
    </location>
</feature>
<evidence type="ECO:0000313" key="9">
    <source>
        <dbReference type="Proteomes" id="UP000011721"/>
    </source>
</evidence>
<feature type="transmembrane region" description="Helical" evidence="7">
    <location>
        <begin position="12"/>
        <end position="30"/>
    </location>
</feature>
<feature type="transmembrane region" description="Helical" evidence="7">
    <location>
        <begin position="395"/>
        <end position="413"/>
    </location>
</feature>
<evidence type="ECO:0000256" key="4">
    <source>
        <dbReference type="ARBA" id="ARBA00022692"/>
    </source>
</evidence>
<feature type="transmembrane region" description="Helical" evidence="7">
    <location>
        <begin position="177"/>
        <end position="200"/>
    </location>
</feature>
<feature type="transmembrane region" description="Helical" evidence="7">
    <location>
        <begin position="233"/>
        <end position="254"/>
    </location>
</feature>
<feature type="transmembrane region" description="Helical" evidence="7">
    <location>
        <begin position="82"/>
        <end position="102"/>
    </location>
</feature>
<dbReference type="PANTHER" id="PTHR43266">
    <property type="entry name" value="MACROLIDE-EFFLUX PROTEIN"/>
    <property type="match status" value="1"/>
</dbReference>
<keyword evidence="3" id="KW-1003">Cell membrane</keyword>
<dbReference type="GO" id="GO:0022857">
    <property type="term" value="F:transmembrane transporter activity"/>
    <property type="evidence" value="ECO:0007669"/>
    <property type="project" value="InterPro"/>
</dbReference>
<reference evidence="9" key="1">
    <citation type="journal article" date="2013" name="Stand. Genomic Sci.">
        <title>Complete genome sequence of Desulfocapsa sulfexigens, a marine deltaproteobacterium specialized in disproportionating inorganic sulfur compounds.</title>
        <authorList>
            <person name="Finster K.W."/>
            <person name="Kjeldsen K.U."/>
            <person name="Kube M."/>
            <person name="Reinhardt R."/>
            <person name="Mussmann M."/>
            <person name="Amann R."/>
            <person name="Schreiber L."/>
        </authorList>
    </citation>
    <scope>NUCLEOTIDE SEQUENCE [LARGE SCALE GENOMIC DNA]</scope>
    <source>
        <strain evidence="9">DSM 10523 / SB164P1</strain>
    </source>
</reference>
<keyword evidence="2" id="KW-0813">Transport</keyword>
<dbReference type="OrthoDB" id="9799237at2"/>
<dbReference type="EMBL" id="CP003985">
    <property type="protein sequence ID" value="AGF79836.1"/>
    <property type="molecule type" value="Genomic_DNA"/>
</dbReference>
<dbReference type="KEGG" id="dsf:UWK_03309"/>
<dbReference type="Proteomes" id="UP000011721">
    <property type="component" value="Chromosome"/>
</dbReference>
<keyword evidence="9" id="KW-1185">Reference proteome</keyword>
<dbReference type="AlphaFoldDB" id="M1PU20"/>
<dbReference type="Pfam" id="PF07690">
    <property type="entry name" value="MFS_1"/>
    <property type="match status" value="1"/>
</dbReference>
<keyword evidence="4 7" id="KW-0812">Transmembrane</keyword>